<dbReference type="EMBL" id="CP098400">
    <property type="protein sequence ID" value="URW79758.1"/>
    <property type="molecule type" value="Genomic_DNA"/>
</dbReference>
<feature type="domain" description="Peptidase M16 C-terminal" evidence="2">
    <location>
        <begin position="196"/>
        <end position="376"/>
    </location>
</feature>
<dbReference type="PANTHER" id="PTHR11851:SF224">
    <property type="entry name" value="PROCESSING PROTEASE"/>
    <property type="match status" value="1"/>
</dbReference>
<sequence length="685" mass="75836">MRKILALISIALLSTGLWAQLDRSTPPKAGPAPIINIGESHQFTLKNGLKVIVVEDHKFPLITYSLNLNIDPVDEGNATGYVQLVGDMMRAGTANRTKDQIDEEADFIGATFRPNAKGIYARSLSRHSSTLLSLMTDVLFNPVFPEDELSKLKIQMEGSIQANKNEPSAIANNIASALLYGNDPYGAIVTEESLANITVEHFKQYHDKYFRPNKAYLVIVGDITVKEAKKQAEKYFGKWKSAAVPEFKKADFPQYEGNQVAVANRDGANQSTVFVTHTVDLKPGHPDEIKVSVMNTILGGGSFSARLFRNLREEKAFTYGAYSNLSSDERIGRFRANTQVRTSVTDSAVHEILYEMKRIQDEPVSQEDLDLIKNMLTGNFSRSLEDPQTVARFALNIARYNLPEDYYRTYLEKLAAVTIEDVQEMARKYLKPENCVIIAVGEADKIAGPLSAYAADGKVKRYDYYGKEVQGLQPVSGITAEDVINTYIEALGGKEKLDAIKSWTQTGSTTVQGMEIGILNVQTAKNQVLVEMSMRGQVISKQVYNGSRGKISSPMGEQELEGQLLETMKEASYLFPELLYFTQGYKTELAGAEIIDGQRCYKLEVTKPSGTEVIVYFKSGDGLKLKEISSSEVGGTSTSTYKAWKEVDGVLFPVLINQVSGPQSLDMQINEIKINDNPGDELFAI</sequence>
<organism evidence="3 4">
    <name type="scientific">Xiashengella succiniciproducens</name>
    <dbReference type="NCBI Taxonomy" id="2949635"/>
    <lineage>
        <taxon>Bacteria</taxon>
        <taxon>Pseudomonadati</taxon>
        <taxon>Bacteroidota</taxon>
        <taxon>Bacteroidia</taxon>
        <taxon>Marinilabiliales</taxon>
        <taxon>Marinilabiliaceae</taxon>
        <taxon>Xiashengella</taxon>
    </lineage>
</organism>
<dbReference type="GO" id="GO:0046872">
    <property type="term" value="F:metal ion binding"/>
    <property type="evidence" value="ECO:0007669"/>
    <property type="project" value="InterPro"/>
</dbReference>
<feature type="chain" id="PRO_5039927865" evidence="1">
    <location>
        <begin position="20"/>
        <end position="685"/>
    </location>
</feature>
<dbReference type="KEGG" id="alkq:M9189_00100"/>
<dbReference type="SUPFAM" id="SSF63411">
    <property type="entry name" value="LuxS/MPP-like metallohydrolase"/>
    <property type="match status" value="2"/>
</dbReference>
<dbReference type="InterPro" id="IPR007863">
    <property type="entry name" value="Peptidase_M16_C"/>
</dbReference>
<name>A0A9J6ZQG1_9BACT</name>
<dbReference type="Gene3D" id="2.50.20.10">
    <property type="entry name" value="Lipoprotein localisation LolA/LolB/LppX"/>
    <property type="match status" value="1"/>
</dbReference>
<keyword evidence="4" id="KW-1185">Reference proteome</keyword>
<reference evidence="3" key="2">
    <citation type="submission" date="2022-06" db="EMBL/GenBank/DDBJ databases">
        <title>Xiashengella guii gen. nov. sp. nov., a bacterium isolated form anaerobic digestion tank.</title>
        <authorList>
            <person name="Huang H."/>
        </authorList>
    </citation>
    <scope>NUCLEOTIDE SEQUENCE</scope>
    <source>
        <strain evidence="3">Ai-910</strain>
    </source>
</reference>
<dbReference type="AlphaFoldDB" id="A0A9J6ZQG1"/>
<gene>
    <name evidence="3" type="ORF">M9189_00100</name>
</gene>
<feature type="signal peptide" evidence="1">
    <location>
        <begin position="1"/>
        <end position="19"/>
    </location>
</feature>
<protein>
    <submittedName>
        <fullName evidence="3">Insulinase family protein</fullName>
    </submittedName>
</protein>
<evidence type="ECO:0000313" key="3">
    <source>
        <dbReference type="EMBL" id="URW79758.1"/>
    </source>
</evidence>
<dbReference type="RefSeq" id="WP_250723852.1">
    <property type="nucleotide sequence ID" value="NZ_CP098400.1"/>
</dbReference>
<accession>A0A9J6ZQG1</accession>
<reference evidence="3" key="1">
    <citation type="submission" date="2022-05" db="EMBL/GenBank/DDBJ databases">
        <authorList>
            <person name="Sun X."/>
        </authorList>
    </citation>
    <scope>NUCLEOTIDE SEQUENCE</scope>
    <source>
        <strain evidence="3">Ai-910</strain>
    </source>
</reference>
<dbReference type="Pfam" id="PF05193">
    <property type="entry name" value="Peptidase_M16_C"/>
    <property type="match status" value="1"/>
</dbReference>
<dbReference type="InterPro" id="IPR050361">
    <property type="entry name" value="MPP/UQCRC_Complex"/>
</dbReference>
<evidence type="ECO:0000313" key="4">
    <source>
        <dbReference type="Proteomes" id="UP001056426"/>
    </source>
</evidence>
<dbReference type="InterPro" id="IPR011249">
    <property type="entry name" value="Metalloenz_LuxS/M16"/>
</dbReference>
<dbReference type="Gene3D" id="3.30.830.10">
    <property type="entry name" value="Metalloenzyme, LuxS/M16 peptidase-like"/>
    <property type="match status" value="2"/>
</dbReference>
<dbReference type="PANTHER" id="PTHR11851">
    <property type="entry name" value="METALLOPROTEASE"/>
    <property type="match status" value="1"/>
</dbReference>
<evidence type="ECO:0000259" key="2">
    <source>
        <dbReference type="Pfam" id="PF05193"/>
    </source>
</evidence>
<proteinExistence type="predicted"/>
<dbReference type="Proteomes" id="UP001056426">
    <property type="component" value="Chromosome"/>
</dbReference>
<evidence type="ECO:0000256" key="1">
    <source>
        <dbReference type="SAM" id="SignalP"/>
    </source>
</evidence>
<keyword evidence="1" id="KW-0732">Signal</keyword>